<dbReference type="InterPro" id="IPR012341">
    <property type="entry name" value="6hp_glycosidase-like_sf"/>
</dbReference>
<dbReference type="GO" id="GO:0005975">
    <property type="term" value="P:carbohydrate metabolic process"/>
    <property type="evidence" value="ECO:0007669"/>
    <property type="project" value="InterPro"/>
</dbReference>
<dbReference type="PANTHER" id="PTHR34987">
    <property type="entry name" value="C, PUTATIVE (AFU_ORTHOLOGUE AFUA_3G02880)-RELATED"/>
    <property type="match status" value="1"/>
</dbReference>
<dbReference type="Proteomes" id="UP001185092">
    <property type="component" value="Unassembled WGS sequence"/>
</dbReference>
<dbReference type="AlphaFoldDB" id="A0AAE3XQN3"/>
<dbReference type="InterPro" id="IPR008928">
    <property type="entry name" value="6-hairpin_glycosidase_sf"/>
</dbReference>
<feature type="domain" description="Glycogen debranching enzyme C-terminal" evidence="1">
    <location>
        <begin position="592"/>
        <end position="908"/>
    </location>
</feature>
<dbReference type="EMBL" id="JAVDQD010000004">
    <property type="protein sequence ID" value="MDR6240293.1"/>
    <property type="molecule type" value="Genomic_DNA"/>
</dbReference>
<evidence type="ECO:0000313" key="2">
    <source>
        <dbReference type="EMBL" id="MDR6240293.1"/>
    </source>
</evidence>
<dbReference type="Gene3D" id="1.50.10.10">
    <property type="match status" value="1"/>
</dbReference>
<dbReference type="InterPro" id="IPR029062">
    <property type="entry name" value="Class_I_gatase-like"/>
</dbReference>
<organism evidence="2 3">
    <name type="scientific">Aureibacter tunicatorum</name>
    <dbReference type="NCBI Taxonomy" id="866807"/>
    <lineage>
        <taxon>Bacteria</taxon>
        <taxon>Pseudomonadati</taxon>
        <taxon>Bacteroidota</taxon>
        <taxon>Cytophagia</taxon>
        <taxon>Cytophagales</taxon>
        <taxon>Persicobacteraceae</taxon>
        <taxon>Aureibacter</taxon>
    </lineage>
</organism>
<dbReference type="PANTHER" id="PTHR34987:SF6">
    <property type="entry name" value="ALPHA-L-RHAMNOSIDASE SIX-HAIRPIN GLYCOSIDASE DOMAIN-CONTAINING PROTEIN"/>
    <property type="match status" value="1"/>
</dbReference>
<protein>
    <submittedName>
        <fullName evidence="2">Glycogen debranching enzyme</fullName>
    </submittedName>
</protein>
<reference evidence="2" key="1">
    <citation type="submission" date="2023-07" db="EMBL/GenBank/DDBJ databases">
        <title>Genomic Encyclopedia of Type Strains, Phase IV (KMG-IV): sequencing the most valuable type-strain genomes for metagenomic binning, comparative biology and taxonomic classification.</title>
        <authorList>
            <person name="Goeker M."/>
        </authorList>
    </citation>
    <scope>NUCLEOTIDE SEQUENCE</scope>
    <source>
        <strain evidence="2">DSM 26174</strain>
    </source>
</reference>
<dbReference type="RefSeq" id="WP_309940192.1">
    <property type="nucleotide sequence ID" value="NZ_AP025305.1"/>
</dbReference>
<comment type="caution">
    <text evidence="2">The sequence shown here is derived from an EMBL/GenBank/DDBJ whole genome shotgun (WGS) entry which is preliminary data.</text>
</comment>
<proteinExistence type="predicted"/>
<sequence length="1131" mass="128357">MEKLMKRLWSTLLIGFIVISQLNAAEVGEKIRVGFIKEATEDQSSKGEIEAAMRLLGDFGQVEVKELPSAKLLKSKNILKDIDVVWYHRPDTGDISKMEKRLAKPIQSYVKNGGKLLLTLDAVRLLNEWKIEETPVQVQSTEVKDHGFGRKLGFHAYRSHPLFNGLNGGAYIWHSKEDHQVRKVGFFDKSLPQATEAKVVAIDWAYIHYHESSKLIWETPYGDGKILAVGAYMYFEPDNFSPKRLSMFTENCLRYLNGEFEGQTAMYWDYTPRKVAQRKVDADLKPIAQAQKWNMPTPVKEIKHQAIDGNFWDISGRRMFFFAKEKGGIEEVWTHPVMSLRDLYTSVYIGGEKIKLEDLKPNLITRPEALIREYIIGDVVLKEIITLSVEQEAGVVHYEWEGNIDQLETSFLSNLRYMWPYSSNATGNLYFDWNDESNALWITDPTQDLNTLIGFSQQPAQKELLHVEGIVEKDEDKKLEGVFVFDTKNTDAFEILIAAGSEGVEKTQQVYQSIAQNTNNLLASSNQYYHDLLAQMTNIKTPLEKFNDGYDWTIMRTDQFFVETPNIGKSLFAGYSGTRFGWNGNHKVNGRPGYAWYFGRDAIWSSFAINAYGNHAQVKDVLSTFIQWQNLDGKIYHELSSSGSVHYDAADATPMFINLAANYLKHSGDIEYVSEIWPSISKAIEFCLSTDTNRDHLIENTNVGHAWIEGGSLLGTHTTMYLAGMWAGTLKDAEYLSEAMGETVKSEFYNKEAKIVSNILNNQYWNPETDFYNFGKDKDGKFNPEKTIMPAVGIYYGQMNPQKAWQTTKEYSSNQFSSDWGVRILRKDSDLYNPRAYHYGSVWPLFTGWAALAEYKTLRGTQGFTHVMNNLNIYTGWTQGAILEVVHGEEYKPMGVTRHQCWSGTMILQPVMDGMLGFSPDALNNRMALTPQLPWDWNSLEVTKLHVGEQHLDVKMNKSRQEISYDFTSSQAGVVLDFSTVLPLATAVDGVFVNGKSHSFELDDKNENIMLSLESLKLNARDQIVIKYRGGIGVLPITEAAEKGAVSDKVKYIEELLDGDQYSLGLEGVSGKTDQITLYCNQEVTGLKGAKLLSHQDDKLILEVDFPESDMNYVYKEISVSINNQSMVSLK</sequence>
<name>A0AAE3XQN3_9BACT</name>
<dbReference type="InterPro" id="IPR032790">
    <property type="entry name" value="GDE_C"/>
</dbReference>
<gene>
    <name evidence="2" type="ORF">HNQ88_003359</name>
</gene>
<keyword evidence="3" id="KW-1185">Reference proteome</keyword>
<evidence type="ECO:0000259" key="1">
    <source>
        <dbReference type="Pfam" id="PF06202"/>
    </source>
</evidence>
<dbReference type="SUPFAM" id="SSF48208">
    <property type="entry name" value="Six-hairpin glycosidases"/>
    <property type="match status" value="1"/>
</dbReference>
<evidence type="ECO:0000313" key="3">
    <source>
        <dbReference type="Proteomes" id="UP001185092"/>
    </source>
</evidence>
<dbReference type="SUPFAM" id="SSF52317">
    <property type="entry name" value="Class I glutamine amidotransferase-like"/>
    <property type="match status" value="1"/>
</dbReference>
<dbReference type="Pfam" id="PF06202">
    <property type="entry name" value="GDE_C"/>
    <property type="match status" value="1"/>
</dbReference>
<accession>A0AAE3XQN3</accession>